<dbReference type="PANTHER" id="PTHR47926:SF342">
    <property type="entry name" value="TETRATRICOPEPTIDE-LIKE HELICAL DOMAIN-CONTAINING PROTEIN-RELATED"/>
    <property type="match status" value="1"/>
</dbReference>
<feature type="repeat" description="PPR" evidence="2">
    <location>
        <begin position="417"/>
        <end position="451"/>
    </location>
</feature>
<feature type="repeat" description="PPR" evidence="2">
    <location>
        <begin position="452"/>
        <end position="486"/>
    </location>
</feature>
<dbReference type="Pfam" id="PF13041">
    <property type="entry name" value="PPR_2"/>
    <property type="match status" value="3"/>
</dbReference>
<sequence>MLQLFSAIPLLRRRLLYLPSQKALAASISLAIHIDSAPQQSNSMLSVSPYVFVKLLSAAVNSFSVYTAEQYHSAIVKLGFFSNVFVTTVLLDMYCKDCNFNSAQQLFDNMPQRNVVTWNTLIHGLSLSKNPNHAIEAFSQMLVEGISPTPFSVSTVLATFSHLRDLMAGVLLHCIGLKHGFFSNVVVGTALVDMYCKCSDLHGAKRVFDEMHERNVVTWTSLVTGYAQHQRPIDAMLLVREMRQLGVVMNKMTYNSLLSSFWRLYDLVYGKQVHCIVIKEGLDFDPFIAVSLVTMYSKCGSSVDFMNVCLNVSMWDQVSFNSIITGFSHLGDGWEVLAKFVEMRKACLDIDIFTFASVLRAIAIASALREGRQTHSLILKCSYDFNVSIQNGLVSMYAKCGEINDSMEMFFSMDNPDLISWNSLLSGCAQHGYGKEAVEIFEEMKRIGVKPDETTYLSVLSACSHVGLVKKGLEIFHLMQEGDSLIVAGMEHYACVVDLLGRAGYLNEAYIFVNRMPIKPGVSVYRALLSACQVHGNVEIAKYAANRLFELCPNDAGTHVLLSNVFAANECWYNSAGIRKVMYGMRVRKKPAWSWIEGHVSDQLEESEKALHEIF</sequence>
<dbReference type="FunFam" id="1.25.40.10:FF:000285">
    <property type="entry name" value="Pentatricopeptide repeat-containing protein, chloroplastic"/>
    <property type="match status" value="1"/>
</dbReference>
<dbReference type="GO" id="GO:0009451">
    <property type="term" value="P:RNA modification"/>
    <property type="evidence" value="ECO:0007669"/>
    <property type="project" value="InterPro"/>
</dbReference>
<dbReference type="Pfam" id="PF20431">
    <property type="entry name" value="E_motif"/>
    <property type="match status" value="1"/>
</dbReference>
<dbReference type="InterPro" id="IPR011990">
    <property type="entry name" value="TPR-like_helical_dom_sf"/>
</dbReference>
<feature type="repeat" description="PPR" evidence="2">
    <location>
        <begin position="184"/>
        <end position="214"/>
    </location>
</feature>
<dbReference type="InterPro" id="IPR046848">
    <property type="entry name" value="E_motif"/>
</dbReference>
<protein>
    <submittedName>
        <fullName evidence="3">Pentatricopeptide repeat-containing protein</fullName>
    </submittedName>
</protein>
<dbReference type="EMBL" id="KZ502803">
    <property type="protein sequence ID" value="PKU72801.1"/>
    <property type="molecule type" value="Genomic_DNA"/>
</dbReference>
<dbReference type="PROSITE" id="PS51375">
    <property type="entry name" value="PPR"/>
    <property type="match status" value="5"/>
</dbReference>
<gene>
    <name evidence="3" type="primary">PCMP-H40</name>
    <name evidence="3" type="ORF">MA16_Dca017119</name>
</gene>
<dbReference type="NCBIfam" id="TIGR00756">
    <property type="entry name" value="PPR"/>
    <property type="match status" value="5"/>
</dbReference>
<evidence type="ECO:0000313" key="4">
    <source>
        <dbReference type="Proteomes" id="UP000233837"/>
    </source>
</evidence>
<keyword evidence="1" id="KW-0677">Repeat</keyword>
<dbReference type="Pfam" id="PF01535">
    <property type="entry name" value="PPR"/>
    <property type="match status" value="2"/>
</dbReference>
<dbReference type="FunFam" id="1.25.40.10:FF:000073">
    <property type="entry name" value="Pentatricopeptide repeat-containing protein chloroplastic"/>
    <property type="match status" value="1"/>
</dbReference>
<dbReference type="InterPro" id="IPR002885">
    <property type="entry name" value="PPR_rpt"/>
</dbReference>
<proteinExistence type="predicted"/>
<reference evidence="3 4" key="1">
    <citation type="journal article" date="2016" name="Sci. Rep.">
        <title>The Dendrobium catenatum Lindl. genome sequence provides insights into polysaccharide synthase, floral development and adaptive evolution.</title>
        <authorList>
            <person name="Zhang G.Q."/>
            <person name="Xu Q."/>
            <person name="Bian C."/>
            <person name="Tsai W.C."/>
            <person name="Yeh C.M."/>
            <person name="Liu K.W."/>
            <person name="Yoshida K."/>
            <person name="Zhang L.S."/>
            <person name="Chang S.B."/>
            <person name="Chen F."/>
            <person name="Shi Y."/>
            <person name="Su Y.Y."/>
            <person name="Zhang Y.Q."/>
            <person name="Chen L.J."/>
            <person name="Yin Y."/>
            <person name="Lin M."/>
            <person name="Huang H."/>
            <person name="Deng H."/>
            <person name="Wang Z.W."/>
            <person name="Zhu S.L."/>
            <person name="Zhao X."/>
            <person name="Deng C."/>
            <person name="Niu S.C."/>
            <person name="Huang J."/>
            <person name="Wang M."/>
            <person name="Liu G.H."/>
            <person name="Yang H.J."/>
            <person name="Xiao X.J."/>
            <person name="Hsiao Y.Y."/>
            <person name="Wu W.L."/>
            <person name="Chen Y.Y."/>
            <person name="Mitsuda N."/>
            <person name="Ohme-Takagi M."/>
            <person name="Luo Y.B."/>
            <person name="Van de Peer Y."/>
            <person name="Liu Z.J."/>
        </authorList>
    </citation>
    <scope>NUCLEOTIDE SEQUENCE [LARGE SCALE GENOMIC DNA]</scope>
    <source>
        <tissue evidence="3">The whole plant</tissue>
    </source>
</reference>
<evidence type="ECO:0000313" key="3">
    <source>
        <dbReference type="EMBL" id="PKU72801.1"/>
    </source>
</evidence>
<dbReference type="PANTHER" id="PTHR47926">
    <property type="entry name" value="PENTATRICOPEPTIDE REPEAT-CONTAINING PROTEIN"/>
    <property type="match status" value="1"/>
</dbReference>
<dbReference type="Proteomes" id="UP000233837">
    <property type="component" value="Unassembled WGS sequence"/>
</dbReference>
<reference evidence="3 4" key="2">
    <citation type="journal article" date="2017" name="Nature">
        <title>The Apostasia genome and the evolution of orchids.</title>
        <authorList>
            <person name="Zhang G.Q."/>
            <person name="Liu K.W."/>
            <person name="Li Z."/>
            <person name="Lohaus R."/>
            <person name="Hsiao Y.Y."/>
            <person name="Niu S.C."/>
            <person name="Wang J.Y."/>
            <person name="Lin Y.C."/>
            <person name="Xu Q."/>
            <person name="Chen L.J."/>
            <person name="Yoshida K."/>
            <person name="Fujiwara S."/>
            <person name="Wang Z.W."/>
            <person name="Zhang Y.Q."/>
            <person name="Mitsuda N."/>
            <person name="Wang M."/>
            <person name="Liu G.H."/>
            <person name="Pecoraro L."/>
            <person name="Huang H.X."/>
            <person name="Xiao X.J."/>
            <person name="Lin M."/>
            <person name="Wu X.Y."/>
            <person name="Wu W.L."/>
            <person name="Chen Y.Y."/>
            <person name="Chang S.B."/>
            <person name="Sakamoto S."/>
            <person name="Ohme-Takagi M."/>
            <person name="Yagi M."/>
            <person name="Zeng S.J."/>
            <person name="Shen C.Y."/>
            <person name="Yeh C.M."/>
            <person name="Luo Y.B."/>
            <person name="Tsai W.C."/>
            <person name="Van de Peer Y."/>
            <person name="Liu Z.J."/>
        </authorList>
    </citation>
    <scope>NUCLEOTIDE SEQUENCE [LARGE SCALE GENOMIC DNA]</scope>
    <source>
        <tissue evidence="3">The whole plant</tissue>
    </source>
</reference>
<name>A0A2I0WAX7_9ASPA</name>
<dbReference type="FunFam" id="1.25.40.10:FF:000090">
    <property type="entry name" value="Pentatricopeptide repeat-containing protein, chloroplastic"/>
    <property type="match status" value="1"/>
</dbReference>
<dbReference type="AlphaFoldDB" id="A0A2I0WAX7"/>
<dbReference type="OrthoDB" id="185373at2759"/>
<feature type="repeat" description="PPR" evidence="2">
    <location>
        <begin position="114"/>
        <end position="148"/>
    </location>
</feature>
<organism evidence="3 4">
    <name type="scientific">Dendrobium catenatum</name>
    <dbReference type="NCBI Taxonomy" id="906689"/>
    <lineage>
        <taxon>Eukaryota</taxon>
        <taxon>Viridiplantae</taxon>
        <taxon>Streptophyta</taxon>
        <taxon>Embryophyta</taxon>
        <taxon>Tracheophyta</taxon>
        <taxon>Spermatophyta</taxon>
        <taxon>Magnoliopsida</taxon>
        <taxon>Liliopsida</taxon>
        <taxon>Asparagales</taxon>
        <taxon>Orchidaceae</taxon>
        <taxon>Epidendroideae</taxon>
        <taxon>Malaxideae</taxon>
        <taxon>Dendrobiinae</taxon>
        <taxon>Dendrobium</taxon>
    </lineage>
</organism>
<evidence type="ECO:0000256" key="1">
    <source>
        <dbReference type="ARBA" id="ARBA00022737"/>
    </source>
</evidence>
<dbReference type="GO" id="GO:0003729">
    <property type="term" value="F:mRNA binding"/>
    <property type="evidence" value="ECO:0007669"/>
    <property type="project" value="UniProtKB-ARBA"/>
</dbReference>
<evidence type="ECO:0000256" key="2">
    <source>
        <dbReference type="PROSITE-ProRule" id="PRU00708"/>
    </source>
</evidence>
<accession>A0A2I0WAX7</accession>
<dbReference type="Gene3D" id="1.25.40.10">
    <property type="entry name" value="Tetratricopeptide repeat domain"/>
    <property type="match status" value="4"/>
</dbReference>
<keyword evidence="4" id="KW-1185">Reference proteome</keyword>
<dbReference type="InterPro" id="IPR046960">
    <property type="entry name" value="PPR_At4g14850-like_plant"/>
</dbReference>
<feature type="repeat" description="PPR" evidence="2">
    <location>
        <begin position="215"/>
        <end position="249"/>
    </location>
</feature>